<comment type="caution">
    <text evidence="2">The sequence shown here is derived from an EMBL/GenBank/DDBJ whole genome shotgun (WGS) entry which is preliminary data.</text>
</comment>
<dbReference type="Proteomes" id="UP000555103">
    <property type="component" value="Unassembled WGS sequence"/>
</dbReference>
<feature type="transmembrane region" description="Helical" evidence="1">
    <location>
        <begin position="331"/>
        <end position="351"/>
    </location>
</feature>
<dbReference type="AlphaFoldDB" id="A0A840CTC2"/>
<dbReference type="EMBL" id="JACIEP010000019">
    <property type="protein sequence ID" value="MBB4037939.1"/>
    <property type="molecule type" value="Genomic_DNA"/>
</dbReference>
<organism evidence="2 3">
    <name type="scientific">Dysgonomonas hofstadii</name>
    <dbReference type="NCBI Taxonomy" id="637886"/>
    <lineage>
        <taxon>Bacteria</taxon>
        <taxon>Pseudomonadati</taxon>
        <taxon>Bacteroidota</taxon>
        <taxon>Bacteroidia</taxon>
        <taxon>Bacteroidales</taxon>
        <taxon>Dysgonomonadaceae</taxon>
        <taxon>Dysgonomonas</taxon>
    </lineage>
</organism>
<proteinExistence type="predicted"/>
<keyword evidence="2" id="KW-0808">Transferase</keyword>
<keyword evidence="3" id="KW-1185">Reference proteome</keyword>
<feature type="transmembrane region" description="Helical" evidence="1">
    <location>
        <begin position="137"/>
        <end position="156"/>
    </location>
</feature>
<reference evidence="2 3" key="1">
    <citation type="submission" date="2020-08" db="EMBL/GenBank/DDBJ databases">
        <title>Genomic Encyclopedia of Type Strains, Phase IV (KMG-IV): sequencing the most valuable type-strain genomes for metagenomic binning, comparative biology and taxonomic classification.</title>
        <authorList>
            <person name="Goeker M."/>
        </authorList>
    </citation>
    <scope>NUCLEOTIDE SEQUENCE [LARGE SCALE GENOMIC DNA]</scope>
    <source>
        <strain evidence="2 3">DSM 104969</strain>
    </source>
</reference>
<keyword evidence="1" id="KW-0812">Transmembrane</keyword>
<feature type="transmembrane region" description="Helical" evidence="1">
    <location>
        <begin position="283"/>
        <end position="301"/>
    </location>
</feature>
<name>A0A840CTC2_9BACT</name>
<dbReference type="PANTHER" id="PTHR31061">
    <property type="entry name" value="LD22376P"/>
    <property type="match status" value="1"/>
</dbReference>
<evidence type="ECO:0000313" key="2">
    <source>
        <dbReference type="EMBL" id="MBB4037939.1"/>
    </source>
</evidence>
<keyword evidence="1" id="KW-1133">Transmembrane helix</keyword>
<feature type="transmembrane region" description="Helical" evidence="1">
    <location>
        <begin position="53"/>
        <end position="71"/>
    </location>
</feature>
<sequence length="359" mass="40874">MQKDKAQNRVLSLDFFRGVTMFLLVAETTGLYDILGWEQFHHHEWNGLRFWDLIQPFFMFIVGVAMPVSLANREAKGVSYKQNWKHILKRCFILLLMGVTIQCAYNNRLVWELWNVLAQMSVTILIAYAIMKLDIKWQMIISIALLLFTDLTYRFFPVGGFDHPYVKDQNFGSWMDLVLMGKMNSGGGWVAINCIPTAAHTIWGVIAGRLMFDPAISNLNKLKYMTLLGVGFLVIGYGLDFAGIVPIIKRISTASFVFASGGWTILALAFCFWFIDIMKQSKIVFPFAIVGMNSILIYLLTQTMGHQWFNGFVGIFVKGFGGLISIPEHPLAVITACVVLGLEWLFCYYLYKKSVFIKI</sequence>
<dbReference type="PANTHER" id="PTHR31061:SF24">
    <property type="entry name" value="LD22376P"/>
    <property type="match status" value="1"/>
</dbReference>
<feature type="transmembrane region" description="Helical" evidence="1">
    <location>
        <begin position="307"/>
        <end position="324"/>
    </location>
</feature>
<feature type="transmembrane region" description="Helical" evidence="1">
    <location>
        <begin position="91"/>
        <end position="107"/>
    </location>
</feature>
<evidence type="ECO:0000313" key="3">
    <source>
        <dbReference type="Proteomes" id="UP000555103"/>
    </source>
</evidence>
<gene>
    <name evidence="2" type="ORF">GGR21_003863</name>
</gene>
<dbReference type="RefSeq" id="WP_183308780.1">
    <property type="nucleotide sequence ID" value="NZ_JACIEP010000019.1"/>
</dbReference>
<keyword evidence="2" id="KW-0012">Acyltransferase</keyword>
<evidence type="ECO:0000256" key="1">
    <source>
        <dbReference type="SAM" id="Phobius"/>
    </source>
</evidence>
<dbReference type="GO" id="GO:0016746">
    <property type="term" value="F:acyltransferase activity"/>
    <property type="evidence" value="ECO:0007669"/>
    <property type="project" value="UniProtKB-KW"/>
</dbReference>
<feature type="transmembrane region" description="Helical" evidence="1">
    <location>
        <begin position="189"/>
        <end position="212"/>
    </location>
</feature>
<accession>A0A840CTC2</accession>
<keyword evidence="1" id="KW-0472">Membrane</keyword>
<feature type="transmembrane region" description="Helical" evidence="1">
    <location>
        <begin position="12"/>
        <end position="33"/>
    </location>
</feature>
<feature type="transmembrane region" description="Helical" evidence="1">
    <location>
        <begin position="224"/>
        <end position="248"/>
    </location>
</feature>
<feature type="transmembrane region" description="Helical" evidence="1">
    <location>
        <begin position="254"/>
        <end position="276"/>
    </location>
</feature>
<protein>
    <submittedName>
        <fullName evidence="2">Putative acyltransferase</fullName>
    </submittedName>
</protein>